<protein>
    <submittedName>
        <fullName evidence="4">Epimerase family protein</fullName>
    </submittedName>
</protein>
<dbReference type="RefSeq" id="WP_186088620.1">
    <property type="nucleotide sequence ID" value="NZ_BMDB01000002.1"/>
</dbReference>
<dbReference type="InterPro" id="IPR001509">
    <property type="entry name" value="Epimerase_deHydtase"/>
</dbReference>
<keyword evidence="5" id="KW-1185">Reference proteome</keyword>
<name>A0A6V7RRI5_9BACL</name>
<dbReference type="InterPro" id="IPR010099">
    <property type="entry name" value="SDR39U1"/>
</dbReference>
<gene>
    <name evidence="4" type="ORF">JEOSCH030_01827</name>
</gene>
<proteinExistence type="inferred from homology"/>
<reference evidence="4 5" key="1">
    <citation type="submission" date="2020-07" db="EMBL/GenBank/DDBJ databases">
        <authorList>
            <person name="Criscuolo A."/>
        </authorList>
    </citation>
    <scope>NUCLEOTIDE SEQUENCE [LARGE SCALE GENOMIC DNA]</scope>
    <source>
        <strain evidence="5">CIP 111030</strain>
    </source>
</reference>
<evidence type="ECO:0000313" key="4">
    <source>
        <dbReference type="EMBL" id="CAD2080436.1"/>
    </source>
</evidence>
<dbReference type="Gene3D" id="3.40.50.720">
    <property type="entry name" value="NAD(P)-binding Rossmann-like Domain"/>
    <property type="match status" value="1"/>
</dbReference>
<comment type="similarity">
    <text evidence="1">Belongs to the NAD(P)-dependent epimerase/dehydratase family. SDR39U1 subfamily.</text>
</comment>
<sequence>MNIVITGGTGLVGKEVVSSLKDKYDIYVLTRSDRQNTENITYINWDRNDWEKEMPKDVYAVINLAGASLQKRWTKEHKKNIISSRVDTTKRLYNYFKQNRAPQVLFNASAVGYYTPSKFKTYDETDICIPDDFLSDVVSLWEGYARAFKKLGTRVIIGRFGIIFSNKGGALPLMVKPYHFFVGGPIGDGQQWFSWVHIDDAIRVINQSIYMNEYDGVFNITSPNPLTQNDLGKAIGTKLGKPHWIPVPALVLKVILGEQSNMILNTQKVLPVRLESKGFEFKFSNINDALIDLI</sequence>
<feature type="domain" description="NAD-dependent epimerase/dehydratase" evidence="2">
    <location>
        <begin position="3"/>
        <end position="211"/>
    </location>
</feature>
<dbReference type="SUPFAM" id="SSF51735">
    <property type="entry name" value="NAD(P)-binding Rossmann-fold domains"/>
    <property type="match status" value="1"/>
</dbReference>
<dbReference type="AlphaFoldDB" id="A0A6V7RRI5"/>
<evidence type="ECO:0000313" key="5">
    <source>
        <dbReference type="Proteomes" id="UP000521032"/>
    </source>
</evidence>
<dbReference type="NCBIfam" id="TIGR01777">
    <property type="entry name" value="yfcH"/>
    <property type="match status" value="1"/>
</dbReference>
<dbReference type="InterPro" id="IPR013549">
    <property type="entry name" value="DUF1731"/>
</dbReference>
<dbReference type="Proteomes" id="UP000521032">
    <property type="component" value="Unassembled WGS sequence"/>
</dbReference>
<feature type="domain" description="DUF1731" evidence="3">
    <location>
        <begin position="247"/>
        <end position="292"/>
    </location>
</feature>
<comment type="caution">
    <text evidence="4">The sequence shown here is derived from an EMBL/GenBank/DDBJ whole genome shotgun (WGS) entry which is preliminary data.</text>
</comment>
<dbReference type="PANTHER" id="PTHR11092:SF0">
    <property type="entry name" value="EPIMERASE FAMILY PROTEIN SDR39U1"/>
    <property type="match status" value="1"/>
</dbReference>
<evidence type="ECO:0000259" key="3">
    <source>
        <dbReference type="Pfam" id="PF08338"/>
    </source>
</evidence>
<organism evidence="4 5">
    <name type="scientific">Phocicoccus schoeneichii</name>
    <dbReference type="NCBI Taxonomy" id="1812261"/>
    <lineage>
        <taxon>Bacteria</taxon>
        <taxon>Bacillati</taxon>
        <taxon>Bacillota</taxon>
        <taxon>Bacilli</taxon>
        <taxon>Bacillales</taxon>
        <taxon>Salinicoccaceae</taxon>
        <taxon>Phocicoccus</taxon>
    </lineage>
</organism>
<dbReference type="InterPro" id="IPR036291">
    <property type="entry name" value="NAD(P)-bd_dom_sf"/>
</dbReference>
<evidence type="ECO:0000259" key="2">
    <source>
        <dbReference type="Pfam" id="PF01370"/>
    </source>
</evidence>
<dbReference type="Pfam" id="PF08338">
    <property type="entry name" value="DUF1731"/>
    <property type="match status" value="1"/>
</dbReference>
<dbReference type="EMBL" id="CAJEWE010000016">
    <property type="protein sequence ID" value="CAD2080436.1"/>
    <property type="molecule type" value="Genomic_DNA"/>
</dbReference>
<dbReference type="PANTHER" id="PTHR11092">
    <property type="entry name" value="SUGAR NUCLEOTIDE EPIMERASE RELATED"/>
    <property type="match status" value="1"/>
</dbReference>
<evidence type="ECO:0000256" key="1">
    <source>
        <dbReference type="ARBA" id="ARBA00009353"/>
    </source>
</evidence>
<accession>A0A6V7RRI5</accession>
<dbReference type="Pfam" id="PF01370">
    <property type="entry name" value="Epimerase"/>
    <property type="match status" value="1"/>
</dbReference>